<keyword evidence="1" id="KW-0813">Transport</keyword>
<dbReference type="Proteomes" id="UP001379949">
    <property type="component" value="Unassembled WGS sequence"/>
</dbReference>
<keyword evidence="3" id="KW-0630">Potassium</keyword>
<evidence type="ECO:0000313" key="7">
    <source>
        <dbReference type="Proteomes" id="UP001379949"/>
    </source>
</evidence>
<dbReference type="InterPro" id="IPR050721">
    <property type="entry name" value="Trk_Ktr_HKT_K-transport"/>
</dbReference>
<evidence type="ECO:0000259" key="5">
    <source>
        <dbReference type="PROSITE" id="PS51201"/>
    </source>
</evidence>
<gene>
    <name evidence="6" type="ORF">V6242_18255</name>
</gene>
<dbReference type="SUPFAM" id="SSF51735">
    <property type="entry name" value="NAD(P)-binding Rossmann-fold domains"/>
    <property type="match status" value="1"/>
</dbReference>
<dbReference type="Pfam" id="PF02254">
    <property type="entry name" value="TrkA_N"/>
    <property type="match status" value="1"/>
</dbReference>
<evidence type="ECO:0000256" key="3">
    <source>
        <dbReference type="ARBA" id="ARBA00022958"/>
    </source>
</evidence>
<keyword evidence="7" id="KW-1185">Reference proteome</keyword>
<keyword evidence="2" id="KW-0633">Potassium transport</keyword>
<dbReference type="InterPro" id="IPR003148">
    <property type="entry name" value="RCK_N"/>
</dbReference>
<name>A0ABU9G9B8_9GAMM</name>
<keyword evidence="4" id="KW-0406">Ion transport</keyword>
<evidence type="ECO:0000256" key="4">
    <source>
        <dbReference type="ARBA" id="ARBA00023065"/>
    </source>
</evidence>
<dbReference type="RefSeq" id="WP_341568263.1">
    <property type="nucleotide sequence ID" value="NZ_JBAKAR010000253.1"/>
</dbReference>
<dbReference type="Gene3D" id="3.40.50.720">
    <property type="entry name" value="NAD(P)-binding Rossmann-like Domain"/>
    <property type="match status" value="1"/>
</dbReference>
<accession>A0ABU9G9B8</accession>
<evidence type="ECO:0000313" key="6">
    <source>
        <dbReference type="EMBL" id="MEL0615076.1"/>
    </source>
</evidence>
<feature type="non-terminal residue" evidence="6">
    <location>
        <position position="71"/>
    </location>
</feature>
<comment type="caution">
    <text evidence="6">The sequence shown here is derived from an EMBL/GenBank/DDBJ whole genome shotgun (WGS) entry which is preliminary data.</text>
</comment>
<feature type="domain" description="RCK N-terminal" evidence="5">
    <location>
        <begin position="1"/>
        <end position="71"/>
    </location>
</feature>
<organism evidence="6 7">
    <name type="scientific">Marinomonas arenicola</name>
    <dbReference type="NCBI Taxonomy" id="569601"/>
    <lineage>
        <taxon>Bacteria</taxon>
        <taxon>Pseudomonadati</taxon>
        <taxon>Pseudomonadota</taxon>
        <taxon>Gammaproteobacteria</taxon>
        <taxon>Oceanospirillales</taxon>
        <taxon>Oceanospirillaceae</taxon>
        <taxon>Marinomonas</taxon>
    </lineage>
</organism>
<reference evidence="6 7" key="1">
    <citation type="submission" date="2024-02" db="EMBL/GenBank/DDBJ databases">
        <title>Bacteria isolated from the canopy kelp, Nereocystis luetkeana.</title>
        <authorList>
            <person name="Pfister C.A."/>
            <person name="Younker I.T."/>
            <person name="Light S.H."/>
        </authorList>
    </citation>
    <scope>NUCLEOTIDE SEQUENCE [LARGE SCALE GENOMIC DNA]</scope>
    <source>
        <strain evidence="6 7">TI.4.07</strain>
    </source>
</reference>
<evidence type="ECO:0000256" key="1">
    <source>
        <dbReference type="ARBA" id="ARBA00022448"/>
    </source>
</evidence>
<proteinExistence type="predicted"/>
<dbReference type="InterPro" id="IPR036291">
    <property type="entry name" value="NAD(P)-bd_dom_sf"/>
</dbReference>
<dbReference type="PANTHER" id="PTHR43833:SF5">
    <property type="entry name" value="TRK SYSTEM POTASSIUM UPTAKE PROTEIN TRKA"/>
    <property type="match status" value="1"/>
</dbReference>
<protein>
    <submittedName>
        <fullName evidence="6">NAD-binding protein</fullName>
    </submittedName>
</protein>
<evidence type="ECO:0000256" key="2">
    <source>
        <dbReference type="ARBA" id="ARBA00022538"/>
    </source>
</evidence>
<dbReference type="PRINTS" id="PR00335">
    <property type="entry name" value="KUPTAKETRKA"/>
</dbReference>
<sequence length="71" mass="7468">MKIMIIGAGLVGATLAENLANEDNDISVIDPDLTRLRELQDRLDIQTVEGCGSDPAVLAQAGCNDADMLIA</sequence>
<dbReference type="EMBL" id="JBAKAR010000253">
    <property type="protein sequence ID" value="MEL0615076.1"/>
    <property type="molecule type" value="Genomic_DNA"/>
</dbReference>
<dbReference type="PROSITE" id="PS51201">
    <property type="entry name" value="RCK_N"/>
    <property type="match status" value="1"/>
</dbReference>
<dbReference type="PANTHER" id="PTHR43833">
    <property type="entry name" value="POTASSIUM CHANNEL PROTEIN 2-RELATED-RELATED"/>
    <property type="match status" value="1"/>
</dbReference>
<dbReference type="InterPro" id="IPR006036">
    <property type="entry name" value="K_uptake_TrkA"/>
</dbReference>